<gene>
    <name evidence="5" type="ORF">CIK66_15830</name>
</gene>
<protein>
    <recommendedName>
        <fullName evidence="4">Peptidase A2 domain-containing protein</fullName>
    </recommendedName>
</protein>
<reference evidence="5 6" key="1">
    <citation type="journal article" date="2017" name="Elife">
        <title>Extensive horizontal gene transfer in cheese-associated bacteria.</title>
        <authorList>
            <person name="Bonham K.S."/>
            <person name="Wolfe B.E."/>
            <person name="Dutton R.J."/>
        </authorList>
    </citation>
    <scope>NUCLEOTIDE SEQUENCE [LARGE SCALE GENOMIC DNA]</scope>
    <source>
        <strain evidence="5 6">341_9</strain>
    </source>
</reference>
<evidence type="ECO:0000256" key="3">
    <source>
        <dbReference type="PROSITE-ProRule" id="PRU00023"/>
    </source>
</evidence>
<keyword evidence="1" id="KW-0677">Repeat</keyword>
<name>A0A2A3YG32_9MICO</name>
<dbReference type="InterPro" id="IPR036770">
    <property type="entry name" value="Ankyrin_rpt-contain_sf"/>
</dbReference>
<evidence type="ECO:0000256" key="1">
    <source>
        <dbReference type="ARBA" id="ARBA00022737"/>
    </source>
</evidence>
<dbReference type="Gene3D" id="1.25.40.20">
    <property type="entry name" value="Ankyrin repeat-containing domain"/>
    <property type="match status" value="2"/>
</dbReference>
<dbReference type="PANTHER" id="PTHR24198:SF165">
    <property type="entry name" value="ANKYRIN REPEAT-CONTAINING PROTEIN-RELATED"/>
    <property type="match status" value="1"/>
</dbReference>
<dbReference type="Proteomes" id="UP000218598">
    <property type="component" value="Unassembled WGS sequence"/>
</dbReference>
<dbReference type="PROSITE" id="PS50175">
    <property type="entry name" value="ASP_PROT_RETROV"/>
    <property type="match status" value="1"/>
</dbReference>
<organism evidence="5 6">
    <name type="scientific">Brachybacterium alimentarium</name>
    <dbReference type="NCBI Taxonomy" id="47845"/>
    <lineage>
        <taxon>Bacteria</taxon>
        <taxon>Bacillati</taxon>
        <taxon>Actinomycetota</taxon>
        <taxon>Actinomycetes</taxon>
        <taxon>Micrococcales</taxon>
        <taxon>Dermabacteraceae</taxon>
        <taxon>Brachybacterium</taxon>
    </lineage>
</organism>
<dbReference type="PROSITE" id="PS50297">
    <property type="entry name" value="ANK_REP_REGION"/>
    <property type="match status" value="1"/>
</dbReference>
<evidence type="ECO:0000259" key="4">
    <source>
        <dbReference type="PROSITE" id="PS50175"/>
    </source>
</evidence>
<evidence type="ECO:0000256" key="2">
    <source>
        <dbReference type="ARBA" id="ARBA00023043"/>
    </source>
</evidence>
<dbReference type="EMBL" id="NRGR01000025">
    <property type="protein sequence ID" value="PCC38199.1"/>
    <property type="molecule type" value="Genomic_DNA"/>
</dbReference>
<feature type="repeat" description="ANK" evidence="3">
    <location>
        <begin position="457"/>
        <end position="489"/>
    </location>
</feature>
<dbReference type="SUPFAM" id="SSF48403">
    <property type="entry name" value="Ankyrin repeat"/>
    <property type="match status" value="1"/>
</dbReference>
<evidence type="ECO:0000313" key="6">
    <source>
        <dbReference type="Proteomes" id="UP000218598"/>
    </source>
</evidence>
<dbReference type="SMART" id="SM00248">
    <property type="entry name" value="ANK"/>
    <property type="match status" value="4"/>
</dbReference>
<dbReference type="GO" id="GO:0004190">
    <property type="term" value="F:aspartic-type endopeptidase activity"/>
    <property type="evidence" value="ECO:0007669"/>
    <property type="project" value="InterPro"/>
</dbReference>
<sequence length="523" mass="56611">MPTHHLPDHPHPDHLRHQARRLQREVRAGRPDAVARVEERLPGGAPTDPGEFRLHQAQLVIARDHGFPSWPRLVRYLRTVAAHRWDSATPAHGPVEEFCRLACLTYSGADGPERWARAREMRAADPDLTSGSISAAAAAADHAEVTRLLRDDPSLAARRGTSQAWGPLFTLAYSRLDPEVPEERVLGIAEALLEAGADPHEGYLWDGGPSVFTVLTGVLGEGEQGPRRQPRHPHSIALARMLLEAGADPVDHQTLYNRQFLADDDHLELLLAYGLGSGDRPGPWRERMNDVHHDRETALRIQLRWAIEHRFPGRVRLLGAHGVDVLSPFEDGRTPLAIAEMYGGPEVISALHGAGAEHPDRTGATPGPSADALIAAAFRADRTAVGDLARNDPGLVQVLRERGANLLPWAASAEGRSETVRLLVGLGLDVDARGRSDVPVDGGWREIGWGRTEGEHRGHTALHVAAHRGDLELVQALLELGADPDVLDTDHHATALGWAEHAAADGQGRSAVIDVLGPLTGVG</sequence>
<comment type="caution">
    <text evidence="5">The sequence shown here is derived from an EMBL/GenBank/DDBJ whole genome shotgun (WGS) entry which is preliminary data.</text>
</comment>
<keyword evidence="6" id="KW-1185">Reference proteome</keyword>
<dbReference type="Pfam" id="PF00023">
    <property type="entry name" value="Ank"/>
    <property type="match status" value="1"/>
</dbReference>
<dbReference type="GO" id="GO:0006508">
    <property type="term" value="P:proteolysis"/>
    <property type="evidence" value="ECO:0007669"/>
    <property type="project" value="InterPro"/>
</dbReference>
<dbReference type="OrthoDB" id="928522at2"/>
<evidence type="ECO:0000313" key="5">
    <source>
        <dbReference type="EMBL" id="PCC38199.1"/>
    </source>
</evidence>
<keyword evidence="2 3" id="KW-0040">ANK repeat</keyword>
<dbReference type="InterPro" id="IPR002110">
    <property type="entry name" value="Ankyrin_rpt"/>
</dbReference>
<dbReference type="AlphaFoldDB" id="A0A2A3YG32"/>
<dbReference type="PANTHER" id="PTHR24198">
    <property type="entry name" value="ANKYRIN REPEAT AND PROTEIN KINASE DOMAIN-CONTAINING PROTEIN"/>
    <property type="match status" value="1"/>
</dbReference>
<dbReference type="RefSeq" id="WP_096197703.1">
    <property type="nucleotide sequence ID" value="NZ_JBQQOJ010000013.1"/>
</dbReference>
<accession>A0A2A3YG32</accession>
<dbReference type="PROSITE" id="PS50088">
    <property type="entry name" value="ANK_REPEAT"/>
    <property type="match status" value="1"/>
</dbReference>
<feature type="domain" description="Peptidase A2" evidence="4">
    <location>
        <begin position="474"/>
        <end position="523"/>
    </location>
</feature>
<dbReference type="InterPro" id="IPR001995">
    <property type="entry name" value="Peptidase_A2_cat"/>
</dbReference>
<proteinExistence type="predicted"/>